<feature type="domain" description="Band 7" evidence="2">
    <location>
        <begin position="4"/>
        <end position="162"/>
    </location>
</feature>
<dbReference type="SUPFAM" id="SSF117892">
    <property type="entry name" value="Band 7/SPFH domain"/>
    <property type="match status" value="1"/>
</dbReference>
<reference evidence="3" key="1">
    <citation type="submission" date="2023-03" db="EMBL/GenBank/DDBJ databases">
        <authorList>
            <person name="Steffen K."/>
            <person name="Cardenas P."/>
        </authorList>
    </citation>
    <scope>NUCLEOTIDE SEQUENCE</scope>
</reference>
<dbReference type="Gene3D" id="6.10.250.2090">
    <property type="match status" value="1"/>
</dbReference>
<sequence length="239" mass="26714">MIATSVRILKEYERAVIFRLGRLTATRGPGLVFMIPFWIERMQRISLRVIVNDVTPQDVITKDNVSVSVNAVLTFRVTEADRAVIEVEDFGFAIAQVAQTTLRSVLGRAELDDLLSEREKLNQDLEDITKAHCGPWGVEVLSMEIKHVDLPAEMQRAMAKQAEAERERRAKITHAEGEFESAEVLTNAAEILSRTPTAVQLRFLQALVEVSAEKNSTVIFPIPIDLLSPFLEKTKGSEG</sequence>
<organism evidence="3 4">
    <name type="scientific">Geodia barretti</name>
    <name type="common">Barrett's horny sponge</name>
    <dbReference type="NCBI Taxonomy" id="519541"/>
    <lineage>
        <taxon>Eukaryota</taxon>
        <taxon>Metazoa</taxon>
        <taxon>Porifera</taxon>
        <taxon>Demospongiae</taxon>
        <taxon>Heteroscleromorpha</taxon>
        <taxon>Tetractinellida</taxon>
        <taxon>Astrophorina</taxon>
        <taxon>Geodiidae</taxon>
        <taxon>Geodia</taxon>
    </lineage>
</organism>
<evidence type="ECO:0000259" key="2">
    <source>
        <dbReference type="SMART" id="SM00244"/>
    </source>
</evidence>
<comment type="similarity">
    <text evidence="1">Belongs to the band 7/mec-2 family.</text>
</comment>
<keyword evidence="4" id="KW-1185">Reference proteome</keyword>
<accession>A0AA35SEM1</accession>
<dbReference type="Gene3D" id="3.30.479.30">
    <property type="entry name" value="Band 7 domain"/>
    <property type="match status" value="1"/>
</dbReference>
<dbReference type="PANTHER" id="PTHR10264">
    <property type="entry name" value="BAND 7 PROTEIN-RELATED"/>
    <property type="match status" value="1"/>
</dbReference>
<dbReference type="Proteomes" id="UP001174909">
    <property type="component" value="Unassembled WGS sequence"/>
</dbReference>
<dbReference type="SMART" id="SM00244">
    <property type="entry name" value="PHB"/>
    <property type="match status" value="1"/>
</dbReference>
<evidence type="ECO:0000313" key="4">
    <source>
        <dbReference type="Proteomes" id="UP001174909"/>
    </source>
</evidence>
<evidence type="ECO:0000256" key="1">
    <source>
        <dbReference type="ARBA" id="ARBA00008164"/>
    </source>
</evidence>
<name>A0AA35SEM1_GEOBA</name>
<dbReference type="CDD" id="cd08826">
    <property type="entry name" value="SPFH_eoslipins_u1"/>
    <property type="match status" value="1"/>
</dbReference>
<dbReference type="EMBL" id="CASHTH010002314">
    <property type="protein sequence ID" value="CAI8028024.1"/>
    <property type="molecule type" value="Genomic_DNA"/>
</dbReference>
<dbReference type="PRINTS" id="PR00721">
    <property type="entry name" value="STOMATIN"/>
</dbReference>
<protein>
    <submittedName>
        <fullName evidence="3">Uncharacterized protein AF_1420</fullName>
    </submittedName>
</protein>
<gene>
    <name evidence="3" type="ORF">GBAR_LOCUS15976</name>
</gene>
<dbReference type="Pfam" id="PF01145">
    <property type="entry name" value="Band_7"/>
    <property type="match status" value="1"/>
</dbReference>
<dbReference type="InterPro" id="IPR043202">
    <property type="entry name" value="Band-7_stomatin-like"/>
</dbReference>
<dbReference type="InterPro" id="IPR001972">
    <property type="entry name" value="Stomatin_HflK_fam"/>
</dbReference>
<dbReference type="GO" id="GO:0009898">
    <property type="term" value="C:cytoplasmic side of plasma membrane"/>
    <property type="evidence" value="ECO:0007669"/>
    <property type="project" value="UniProtKB-ARBA"/>
</dbReference>
<dbReference type="FunFam" id="3.30.479.30:FF:000004">
    <property type="entry name" value="Putative membrane protease family, stomatin"/>
    <property type="match status" value="1"/>
</dbReference>
<proteinExistence type="inferred from homology"/>
<dbReference type="InterPro" id="IPR001107">
    <property type="entry name" value="Band_7"/>
</dbReference>
<evidence type="ECO:0000313" key="3">
    <source>
        <dbReference type="EMBL" id="CAI8028024.1"/>
    </source>
</evidence>
<dbReference type="InterPro" id="IPR036013">
    <property type="entry name" value="Band_7/SPFH_dom_sf"/>
</dbReference>
<dbReference type="PANTHER" id="PTHR10264:SF19">
    <property type="entry name" value="AT06885P-RELATED"/>
    <property type="match status" value="1"/>
</dbReference>
<dbReference type="AlphaFoldDB" id="A0AA35SEM1"/>
<comment type="caution">
    <text evidence="3">The sequence shown here is derived from an EMBL/GenBank/DDBJ whole genome shotgun (WGS) entry which is preliminary data.</text>
</comment>